<feature type="domain" description="Antitoxin Xre-like helix-turn-helix" evidence="2">
    <location>
        <begin position="9"/>
        <end position="63"/>
    </location>
</feature>
<protein>
    <submittedName>
        <fullName evidence="3">Uncharacterized protein</fullName>
    </submittedName>
</protein>
<name>A0A1H2W4M3_THIRO</name>
<dbReference type="GO" id="GO:0003677">
    <property type="term" value="F:DNA binding"/>
    <property type="evidence" value="ECO:0007669"/>
    <property type="project" value="InterPro"/>
</dbReference>
<accession>A0A1H2W4M3</accession>
<dbReference type="OrthoDB" id="565125at2"/>
<evidence type="ECO:0000313" key="3">
    <source>
        <dbReference type="EMBL" id="SDW75029.1"/>
    </source>
</evidence>
<dbReference type="RefSeq" id="WP_093031316.1">
    <property type="nucleotide sequence ID" value="NZ_FNNZ01000008.1"/>
</dbReference>
<organism evidence="3 4">
    <name type="scientific">Thiocapsa roseopersicina</name>
    <dbReference type="NCBI Taxonomy" id="1058"/>
    <lineage>
        <taxon>Bacteria</taxon>
        <taxon>Pseudomonadati</taxon>
        <taxon>Pseudomonadota</taxon>
        <taxon>Gammaproteobacteria</taxon>
        <taxon>Chromatiales</taxon>
        <taxon>Chromatiaceae</taxon>
        <taxon>Thiocapsa</taxon>
    </lineage>
</organism>
<dbReference type="Proteomes" id="UP000198816">
    <property type="component" value="Unassembled WGS sequence"/>
</dbReference>
<keyword evidence="4" id="KW-1185">Reference proteome</keyword>
<sequence>MELAAKPNPDPRAVLTKALLNAGRTLGLSQEALGDIIGRDRSSIARGLDPDSKAGELALLLIRCYRSLYSLVGGRQQDMRHWMHTANRDIGGIPAEQVRSVAGLVRVVEYLDAMRGNA</sequence>
<evidence type="ECO:0000259" key="1">
    <source>
        <dbReference type="Pfam" id="PF09722"/>
    </source>
</evidence>
<evidence type="ECO:0000313" key="4">
    <source>
        <dbReference type="Proteomes" id="UP000198816"/>
    </source>
</evidence>
<dbReference type="Pfam" id="PF09722">
    <property type="entry name" value="Xre_MbcA_ParS_C"/>
    <property type="match status" value="1"/>
</dbReference>
<feature type="domain" description="Antitoxin Xre/MbcA/ParS-like toxin-binding" evidence="1">
    <location>
        <begin position="67"/>
        <end position="116"/>
    </location>
</feature>
<dbReference type="InterPro" id="IPR024467">
    <property type="entry name" value="Xre/MbcA/ParS-like_toxin-bd"/>
</dbReference>
<proteinExistence type="predicted"/>
<dbReference type="STRING" id="1058.SAMN05421783_10823"/>
<dbReference type="EMBL" id="FNNZ01000008">
    <property type="protein sequence ID" value="SDW75029.1"/>
    <property type="molecule type" value="Genomic_DNA"/>
</dbReference>
<reference evidence="4" key="1">
    <citation type="submission" date="2016-10" db="EMBL/GenBank/DDBJ databases">
        <authorList>
            <person name="Varghese N."/>
            <person name="Submissions S."/>
        </authorList>
    </citation>
    <scope>NUCLEOTIDE SEQUENCE [LARGE SCALE GENOMIC DNA]</scope>
    <source>
        <strain evidence="4">DSM 217</strain>
    </source>
</reference>
<gene>
    <name evidence="3" type="ORF">SAMN05421783_10823</name>
</gene>
<dbReference type="InterPro" id="IPR046847">
    <property type="entry name" value="Xre-like_HTH"/>
</dbReference>
<dbReference type="Pfam" id="PF20432">
    <property type="entry name" value="Xre-like-HTH"/>
    <property type="match status" value="1"/>
</dbReference>
<evidence type="ECO:0000259" key="2">
    <source>
        <dbReference type="Pfam" id="PF20432"/>
    </source>
</evidence>
<dbReference type="AlphaFoldDB" id="A0A1H2W4M3"/>